<dbReference type="AlphaFoldDB" id="A0A6M3Y4L1"/>
<accession>A0A6M3Y4L1</accession>
<gene>
    <name evidence="1" type="ORF">TM448B04465_0002</name>
</gene>
<proteinExistence type="predicted"/>
<reference evidence="1" key="1">
    <citation type="submission" date="2020-03" db="EMBL/GenBank/DDBJ databases">
        <title>The deep terrestrial virosphere.</title>
        <authorList>
            <person name="Holmfeldt K."/>
            <person name="Nilsson E."/>
            <person name="Simone D."/>
            <person name="Lopez-Fernandez M."/>
            <person name="Wu X."/>
            <person name="de Brujin I."/>
            <person name="Lundin D."/>
            <person name="Andersson A."/>
            <person name="Bertilsson S."/>
            <person name="Dopson M."/>
        </authorList>
    </citation>
    <scope>NUCLEOTIDE SEQUENCE</scope>
    <source>
        <strain evidence="1">TM448B04465</strain>
    </source>
</reference>
<name>A0A6M3Y4L1_9ZZZZ</name>
<evidence type="ECO:0000313" key="1">
    <source>
        <dbReference type="EMBL" id="QJI03346.1"/>
    </source>
</evidence>
<dbReference type="EMBL" id="MT145080">
    <property type="protein sequence ID" value="QJI03346.1"/>
    <property type="molecule type" value="Genomic_DNA"/>
</dbReference>
<organism evidence="1">
    <name type="scientific">viral metagenome</name>
    <dbReference type="NCBI Taxonomy" id="1070528"/>
    <lineage>
        <taxon>unclassified sequences</taxon>
        <taxon>metagenomes</taxon>
        <taxon>organismal metagenomes</taxon>
    </lineage>
</organism>
<protein>
    <submittedName>
        <fullName evidence="1">Uncharacterized protein</fullName>
    </submittedName>
</protein>
<sequence>MEDKIMTYYWCDKQRGRIAEPVCDRTQQDKEQRCPKTCKNRKEIKINENSIS</sequence>